<evidence type="ECO:0000256" key="3">
    <source>
        <dbReference type="PROSITE-ProRule" id="PRU00339"/>
    </source>
</evidence>
<proteinExistence type="predicted"/>
<sequence length="468" mass="55435">MRKSEALKVHEEVLEWRKSVGSRSEIQASYHSIGTVYLNDQKYDMALDYFKKAMKVQKELSENPELDKADDRNGFNNKHSFAATHSNVGLVHLRTGNLLEAERQIKQALELYTEYFFGEQTLDISYCYHNLGMIYRRLKQYDKTHEYYTKSLNIKLKYLGEKSIDVGTTYMNLATLELARKNVQMFFDYSAKCYEILNECLSDKNHHQIMMAKENYAHGLFLMNRKEESKEIFLETIAVHEERNDFEKGLLVLYKNMIYYLKEQKQFRTIFRFLAPVMKTKLLRAYHYIIMDEVYENLNDESLREDNLCLEYGIEKFPNSIDLLQYSGTKYFDRDFVELRDFTLKIYNLFKKIGKNENLPIILFSQAMLETNREKYAEKAFLLINEGLKIMPDDTEILAMKAYAFCLDKKYQECLDILTMLTENSTKNHSVLKPYFEDILDMGEANDQDCENFLKEVTDLNNKLHKVE</sequence>
<dbReference type="SMART" id="SM00028">
    <property type="entry name" value="TPR"/>
    <property type="match status" value="4"/>
</dbReference>
<dbReference type="AlphaFoldDB" id="A0A7I8WB86"/>
<dbReference type="PANTHER" id="PTHR45641:SF19">
    <property type="entry name" value="NEPHROCYSTIN-3"/>
    <property type="match status" value="1"/>
</dbReference>
<dbReference type="Pfam" id="PF13374">
    <property type="entry name" value="TPR_10"/>
    <property type="match status" value="1"/>
</dbReference>
<dbReference type="PROSITE" id="PS50005">
    <property type="entry name" value="TPR"/>
    <property type="match status" value="2"/>
</dbReference>
<evidence type="ECO:0000313" key="5">
    <source>
        <dbReference type="Proteomes" id="UP000549394"/>
    </source>
</evidence>
<dbReference type="OrthoDB" id="6157642at2759"/>
<accession>A0A7I8WB86</accession>
<comment type="caution">
    <text evidence="4">The sequence shown here is derived from an EMBL/GenBank/DDBJ whole genome shotgun (WGS) entry which is preliminary data.</text>
</comment>
<keyword evidence="1" id="KW-0677">Repeat</keyword>
<dbReference type="InterPro" id="IPR019734">
    <property type="entry name" value="TPR_rpt"/>
</dbReference>
<keyword evidence="2 3" id="KW-0802">TPR repeat</keyword>
<dbReference type="EMBL" id="CAJFCJ010000026">
    <property type="protein sequence ID" value="CAD5125411.1"/>
    <property type="molecule type" value="Genomic_DNA"/>
</dbReference>
<dbReference type="PANTHER" id="PTHR45641">
    <property type="entry name" value="TETRATRICOPEPTIDE REPEAT PROTEIN (AFU_ORTHOLOGUE AFUA_6G03870)"/>
    <property type="match status" value="1"/>
</dbReference>
<evidence type="ECO:0000256" key="1">
    <source>
        <dbReference type="ARBA" id="ARBA00022737"/>
    </source>
</evidence>
<dbReference type="InterPro" id="IPR011990">
    <property type="entry name" value="TPR-like_helical_dom_sf"/>
</dbReference>
<gene>
    <name evidence="4" type="ORF">DGYR_LOCUS12788</name>
</gene>
<feature type="repeat" description="TPR" evidence="3">
    <location>
        <begin position="27"/>
        <end position="60"/>
    </location>
</feature>
<organism evidence="4 5">
    <name type="scientific">Dimorphilus gyrociliatus</name>
    <dbReference type="NCBI Taxonomy" id="2664684"/>
    <lineage>
        <taxon>Eukaryota</taxon>
        <taxon>Metazoa</taxon>
        <taxon>Spiralia</taxon>
        <taxon>Lophotrochozoa</taxon>
        <taxon>Annelida</taxon>
        <taxon>Polychaeta</taxon>
        <taxon>Polychaeta incertae sedis</taxon>
        <taxon>Dinophilidae</taxon>
        <taxon>Dimorphilus</taxon>
    </lineage>
</organism>
<reference evidence="4 5" key="1">
    <citation type="submission" date="2020-08" db="EMBL/GenBank/DDBJ databases">
        <authorList>
            <person name="Hejnol A."/>
        </authorList>
    </citation>
    <scope>NUCLEOTIDE SEQUENCE [LARGE SCALE GENOMIC DNA]</scope>
</reference>
<dbReference type="Gene3D" id="1.25.40.10">
    <property type="entry name" value="Tetratricopeptide repeat domain"/>
    <property type="match status" value="2"/>
</dbReference>
<keyword evidence="5" id="KW-1185">Reference proteome</keyword>
<protein>
    <submittedName>
        <fullName evidence="4">DgyrCDS13643</fullName>
    </submittedName>
</protein>
<dbReference type="Proteomes" id="UP000549394">
    <property type="component" value="Unassembled WGS sequence"/>
</dbReference>
<name>A0A7I8WB86_9ANNE</name>
<dbReference type="SUPFAM" id="SSF48452">
    <property type="entry name" value="TPR-like"/>
    <property type="match status" value="1"/>
</dbReference>
<evidence type="ECO:0000256" key="2">
    <source>
        <dbReference type="ARBA" id="ARBA00022803"/>
    </source>
</evidence>
<dbReference type="Pfam" id="PF13424">
    <property type="entry name" value="TPR_12"/>
    <property type="match status" value="1"/>
</dbReference>
<feature type="repeat" description="TPR" evidence="3">
    <location>
        <begin position="125"/>
        <end position="158"/>
    </location>
</feature>
<evidence type="ECO:0000313" key="4">
    <source>
        <dbReference type="EMBL" id="CAD5125411.1"/>
    </source>
</evidence>